<proteinExistence type="inferred from homology"/>
<sequence>MSRVLITYSASRIALYVVSLPLLSFIFCVMYSLMFSFKESTETHCKVANLLPSISAAIGSFSPQKYVWRTGIGIHSAPRYVYAWMYRSLHCNDLPAQYRYLADLAFVLEIIEDTCLLGLTMVSSSENYPIHERCFITFLLTAILYMCLCAFILPRLQQRRGPNHRKSLAIKRKATWTTLICSIVCAITFYRHNSHCEPYMYTAFALAEYLIVLSNIVFHGTAYYDFYGANIVVGCGDEDTSLLLKRQAVS</sequence>
<evidence type="ECO:0000256" key="2">
    <source>
        <dbReference type="ARBA" id="ARBA00007414"/>
    </source>
</evidence>
<keyword evidence="4 8" id="KW-0812">Transmembrane</keyword>
<keyword evidence="7 8" id="KW-0472">Membrane</keyword>
<dbReference type="AlphaFoldDB" id="A0AAJ6VYS6"/>
<evidence type="ECO:0000259" key="9">
    <source>
        <dbReference type="Pfam" id="PF10277"/>
    </source>
</evidence>
<dbReference type="InterPro" id="IPR039545">
    <property type="entry name" value="PGAP2"/>
</dbReference>
<keyword evidence="6" id="KW-0333">Golgi apparatus</keyword>
<dbReference type="GO" id="GO:0005789">
    <property type="term" value="C:endoplasmic reticulum membrane"/>
    <property type="evidence" value="ECO:0007669"/>
    <property type="project" value="TreeGrafter"/>
</dbReference>
<dbReference type="PANTHER" id="PTHR12892">
    <property type="entry name" value="FGF RECEPTOR ACTIVATING PROTEIN 1"/>
    <property type="match status" value="1"/>
</dbReference>
<reference evidence="11" key="1">
    <citation type="submission" date="2025-08" db="UniProtKB">
        <authorList>
            <consortium name="RefSeq"/>
        </authorList>
    </citation>
    <scope>IDENTIFICATION</scope>
</reference>
<organism evidence="10 11">
    <name type="scientific">Galendromus occidentalis</name>
    <name type="common">western predatory mite</name>
    <dbReference type="NCBI Taxonomy" id="34638"/>
    <lineage>
        <taxon>Eukaryota</taxon>
        <taxon>Metazoa</taxon>
        <taxon>Ecdysozoa</taxon>
        <taxon>Arthropoda</taxon>
        <taxon>Chelicerata</taxon>
        <taxon>Arachnida</taxon>
        <taxon>Acari</taxon>
        <taxon>Parasitiformes</taxon>
        <taxon>Mesostigmata</taxon>
        <taxon>Gamasina</taxon>
        <taxon>Phytoseioidea</taxon>
        <taxon>Phytoseiidae</taxon>
        <taxon>Typhlodrominae</taxon>
        <taxon>Galendromus</taxon>
    </lineage>
</organism>
<name>A0AAJ6VYS6_9ACAR</name>
<comment type="similarity">
    <text evidence="2">Belongs to the PGAP2 family.</text>
</comment>
<evidence type="ECO:0000313" key="10">
    <source>
        <dbReference type="Proteomes" id="UP000694867"/>
    </source>
</evidence>
<dbReference type="GO" id="GO:0000139">
    <property type="term" value="C:Golgi membrane"/>
    <property type="evidence" value="ECO:0007669"/>
    <property type="project" value="UniProtKB-SubCell"/>
</dbReference>
<dbReference type="InterPro" id="IPR019402">
    <property type="entry name" value="CWH43_N"/>
</dbReference>
<keyword evidence="5 8" id="KW-1133">Transmembrane helix</keyword>
<evidence type="ECO:0000256" key="3">
    <source>
        <dbReference type="ARBA" id="ARBA00022502"/>
    </source>
</evidence>
<evidence type="ECO:0000313" key="11">
    <source>
        <dbReference type="RefSeq" id="XP_003744926.1"/>
    </source>
</evidence>
<feature type="transmembrane region" description="Helical" evidence="8">
    <location>
        <begin position="174"/>
        <end position="192"/>
    </location>
</feature>
<dbReference type="Proteomes" id="UP000694867">
    <property type="component" value="Unplaced"/>
</dbReference>
<evidence type="ECO:0000256" key="1">
    <source>
        <dbReference type="ARBA" id="ARBA00004653"/>
    </source>
</evidence>
<dbReference type="GeneID" id="100905054"/>
<evidence type="ECO:0000256" key="5">
    <source>
        <dbReference type="ARBA" id="ARBA00022989"/>
    </source>
</evidence>
<gene>
    <name evidence="11" type="primary">LOC100905054</name>
</gene>
<evidence type="ECO:0000256" key="4">
    <source>
        <dbReference type="ARBA" id="ARBA00022692"/>
    </source>
</evidence>
<feature type="transmembrane region" description="Helical" evidence="8">
    <location>
        <begin position="198"/>
        <end position="218"/>
    </location>
</feature>
<protein>
    <submittedName>
        <fullName evidence="11">Post-GPI attachment to proteins factor 2-like</fullName>
    </submittedName>
</protein>
<dbReference type="RefSeq" id="XP_003744926.1">
    <property type="nucleotide sequence ID" value="XM_003744878.1"/>
</dbReference>
<evidence type="ECO:0000256" key="7">
    <source>
        <dbReference type="ARBA" id="ARBA00023136"/>
    </source>
</evidence>
<dbReference type="KEGG" id="goe:100905054"/>
<feature type="domain" description="CWH43-like N-terminal" evidence="9">
    <location>
        <begin position="12"/>
        <end position="228"/>
    </location>
</feature>
<evidence type="ECO:0000256" key="6">
    <source>
        <dbReference type="ARBA" id="ARBA00023034"/>
    </source>
</evidence>
<comment type="subcellular location">
    <subcellularLocation>
        <location evidence="1">Golgi apparatus membrane</location>
        <topology evidence="1">Multi-pass membrane protein</topology>
    </subcellularLocation>
</comment>
<dbReference type="PANTHER" id="PTHR12892:SF11">
    <property type="entry name" value="POST-GPI ATTACHMENT TO PROTEINS FACTOR 2"/>
    <property type="match status" value="1"/>
</dbReference>
<dbReference type="Pfam" id="PF10277">
    <property type="entry name" value="Frag1"/>
    <property type="match status" value="1"/>
</dbReference>
<dbReference type="GO" id="GO:0006506">
    <property type="term" value="P:GPI anchor biosynthetic process"/>
    <property type="evidence" value="ECO:0007669"/>
    <property type="project" value="UniProtKB-KW"/>
</dbReference>
<keyword evidence="10" id="KW-1185">Reference proteome</keyword>
<feature type="transmembrane region" description="Helical" evidence="8">
    <location>
        <begin position="12"/>
        <end position="34"/>
    </location>
</feature>
<keyword evidence="3" id="KW-0337">GPI-anchor biosynthesis</keyword>
<accession>A0AAJ6VYS6</accession>
<evidence type="ECO:0000256" key="8">
    <source>
        <dbReference type="SAM" id="Phobius"/>
    </source>
</evidence>
<feature type="transmembrane region" description="Helical" evidence="8">
    <location>
        <begin position="135"/>
        <end position="153"/>
    </location>
</feature>